<keyword evidence="1" id="KW-0472">Membrane</keyword>
<evidence type="ECO:0000313" key="2">
    <source>
        <dbReference type="EMBL" id="ADU30323.1"/>
    </source>
</evidence>
<feature type="transmembrane region" description="Helical" evidence="1">
    <location>
        <begin position="6"/>
        <end position="23"/>
    </location>
</feature>
<reference evidence="2 3" key="1">
    <citation type="submission" date="2010-12" db="EMBL/GenBank/DDBJ databases">
        <title>Complete sequence of Bacillus cellulosilyticus DSM 2522.</title>
        <authorList>
            <consortium name="US DOE Joint Genome Institute"/>
            <person name="Lucas S."/>
            <person name="Copeland A."/>
            <person name="Lapidus A."/>
            <person name="Cheng J.-F."/>
            <person name="Bruce D."/>
            <person name="Goodwin L."/>
            <person name="Pitluck S."/>
            <person name="Chertkov O."/>
            <person name="Detter J.C."/>
            <person name="Han C."/>
            <person name="Tapia R."/>
            <person name="Land M."/>
            <person name="Hauser L."/>
            <person name="Jeffries C."/>
            <person name="Kyrpides N."/>
            <person name="Ivanova N."/>
            <person name="Mikhailova N."/>
            <person name="Brumm P."/>
            <person name="Mead D."/>
            <person name="Woyke T."/>
        </authorList>
    </citation>
    <scope>NUCLEOTIDE SEQUENCE [LARGE SCALE GENOMIC DNA]</scope>
    <source>
        <strain evidence="3">ATCC 21833 / DSM 2522 / FERM P-1141 / JCM 9156 / N-4</strain>
    </source>
</reference>
<name>E6U111_EVAC2</name>
<dbReference type="Pfam" id="PF16079">
    <property type="entry name" value="Phage_holin_5_2"/>
    <property type="match status" value="1"/>
</dbReference>
<gene>
    <name evidence="2" type="ordered locus">Bcell_2061</name>
</gene>
<feature type="transmembrane region" description="Helical" evidence="1">
    <location>
        <begin position="35"/>
        <end position="53"/>
    </location>
</feature>
<protein>
    <submittedName>
        <fullName evidence="2">Phage holin</fullName>
    </submittedName>
</protein>
<sequence length="82" mass="9117">MEQMVEYVIGEALILVPVLLIIGKIIKEAQYVPNKYIPSILLCIALLCSGFLIGWHIEAFIQGVLVTGVAVFSHQIYKQSTK</sequence>
<dbReference type="AlphaFoldDB" id="E6U111"/>
<dbReference type="Proteomes" id="UP000001401">
    <property type="component" value="Chromosome"/>
</dbReference>
<organism evidence="2 3">
    <name type="scientific">Evansella cellulosilytica (strain ATCC 21833 / DSM 2522 / FERM P-1141 / JCM 9156 / N-4)</name>
    <name type="common">Bacillus cellulosilyticus</name>
    <dbReference type="NCBI Taxonomy" id="649639"/>
    <lineage>
        <taxon>Bacteria</taxon>
        <taxon>Bacillati</taxon>
        <taxon>Bacillota</taxon>
        <taxon>Bacilli</taxon>
        <taxon>Bacillales</taxon>
        <taxon>Bacillaceae</taxon>
        <taxon>Evansella</taxon>
    </lineage>
</organism>
<evidence type="ECO:0000256" key="1">
    <source>
        <dbReference type="SAM" id="Phobius"/>
    </source>
</evidence>
<proteinExistence type="predicted"/>
<dbReference type="EMBL" id="CP002394">
    <property type="protein sequence ID" value="ADU30323.1"/>
    <property type="molecule type" value="Genomic_DNA"/>
</dbReference>
<dbReference type="InterPro" id="IPR032111">
    <property type="entry name" value="Clostridium_phage_holin"/>
</dbReference>
<dbReference type="RefSeq" id="WP_013488659.1">
    <property type="nucleotide sequence ID" value="NC_014829.1"/>
</dbReference>
<accession>E6U111</accession>
<dbReference type="HOGENOM" id="CLU_168120_1_1_9"/>
<dbReference type="eggNOG" id="ENOG5033ET1">
    <property type="taxonomic scope" value="Bacteria"/>
</dbReference>
<keyword evidence="3" id="KW-1185">Reference proteome</keyword>
<evidence type="ECO:0000313" key="3">
    <source>
        <dbReference type="Proteomes" id="UP000001401"/>
    </source>
</evidence>
<keyword evidence="1" id="KW-0812">Transmembrane</keyword>
<dbReference type="KEGG" id="bco:Bcell_2061"/>
<keyword evidence="1" id="KW-1133">Transmembrane helix</keyword>